<proteinExistence type="predicted"/>
<gene>
    <name evidence="1" type="ORF">PRUPE_4G022400</name>
</gene>
<name>A0A251PEJ5_PRUPE</name>
<reference evidence="1 2" key="1">
    <citation type="journal article" date="2013" name="Nat. Genet.">
        <title>The high-quality draft genome of peach (Prunus persica) identifies unique patterns of genetic diversity, domestication and genome evolution.</title>
        <authorList>
            <consortium name="International Peach Genome Initiative"/>
            <person name="Verde I."/>
            <person name="Abbott A.G."/>
            <person name="Scalabrin S."/>
            <person name="Jung S."/>
            <person name="Shu S."/>
            <person name="Marroni F."/>
            <person name="Zhebentyayeva T."/>
            <person name="Dettori M.T."/>
            <person name="Grimwood J."/>
            <person name="Cattonaro F."/>
            <person name="Zuccolo A."/>
            <person name="Rossini L."/>
            <person name="Jenkins J."/>
            <person name="Vendramin E."/>
            <person name="Meisel L.A."/>
            <person name="Decroocq V."/>
            <person name="Sosinski B."/>
            <person name="Prochnik S."/>
            <person name="Mitros T."/>
            <person name="Policriti A."/>
            <person name="Cipriani G."/>
            <person name="Dondini L."/>
            <person name="Ficklin S."/>
            <person name="Goodstein D.M."/>
            <person name="Xuan P."/>
            <person name="Del Fabbro C."/>
            <person name="Aramini V."/>
            <person name="Copetti D."/>
            <person name="Gonzalez S."/>
            <person name="Horner D.S."/>
            <person name="Falchi R."/>
            <person name="Lucas S."/>
            <person name="Mica E."/>
            <person name="Maldonado J."/>
            <person name="Lazzari B."/>
            <person name="Bielenberg D."/>
            <person name="Pirona R."/>
            <person name="Miculan M."/>
            <person name="Barakat A."/>
            <person name="Testolin R."/>
            <person name="Stella A."/>
            <person name="Tartarini S."/>
            <person name="Tonutti P."/>
            <person name="Arus P."/>
            <person name="Orellana A."/>
            <person name="Wells C."/>
            <person name="Main D."/>
            <person name="Vizzotto G."/>
            <person name="Silva H."/>
            <person name="Salamini F."/>
            <person name="Schmutz J."/>
            <person name="Morgante M."/>
            <person name="Rokhsar D.S."/>
        </authorList>
    </citation>
    <scope>NUCLEOTIDE SEQUENCE [LARGE SCALE GENOMIC DNA]</scope>
    <source>
        <strain evidence="2">cv. Nemared</strain>
    </source>
</reference>
<protein>
    <submittedName>
        <fullName evidence="1">Uncharacterized protein</fullName>
    </submittedName>
</protein>
<feature type="non-terminal residue" evidence="1">
    <location>
        <position position="79"/>
    </location>
</feature>
<keyword evidence="2" id="KW-1185">Reference proteome</keyword>
<organism evidence="1 2">
    <name type="scientific">Prunus persica</name>
    <name type="common">Peach</name>
    <name type="synonym">Amygdalus persica</name>
    <dbReference type="NCBI Taxonomy" id="3760"/>
    <lineage>
        <taxon>Eukaryota</taxon>
        <taxon>Viridiplantae</taxon>
        <taxon>Streptophyta</taxon>
        <taxon>Embryophyta</taxon>
        <taxon>Tracheophyta</taxon>
        <taxon>Spermatophyta</taxon>
        <taxon>Magnoliopsida</taxon>
        <taxon>eudicotyledons</taxon>
        <taxon>Gunneridae</taxon>
        <taxon>Pentapetalae</taxon>
        <taxon>rosids</taxon>
        <taxon>fabids</taxon>
        <taxon>Rosales</taxon>
        <taxon>Rosaceae</taxon>
        <taxon>Amygdaloideae</taxon>
        <taxon>Amygdaleae</taxon>
        <taxon>Prunus</taxon>
    </lineage>
</organism>
<sequence length="79" mass="8173">LDFFSSVSAAALIRLDWALSISAEAEPSSSGYVPGDVDDYISQSSSGKAGGAKEYKLISQGGGAKEKQNAVMTLTAHYA</sequence>
<dbReference type="EMBL" id="CM007654">
    <property type="protein sequence ID" value="ONI09987.1"/>
    <property type="molecule type" value="Genomic_DNA"/>
</dbReference>
<evidence type="ECO:0000313" key="1">
    <source>
        <dbReference type="EMBL" id="ONI09987.1"/>
    </source>
</evidence>
<dbReference type="AlphaFoldDB" id="A0A251PEJ5"/>
<accession>A0A251PEJ5</accession>
<evidence type="ECO:0000313" key="2">
    <source>
        <dbReference type="Proteomes" id="UP000006882"/>
    </source>
</evidence>
<dbReference type="Proteomes" id="UP000006882">
    <property type="component" value="Chromosome G4"/>
</dbReference>